<evidence type="ECO:0008006" key="3">
    <source>
        <dbReference type="Google" id="ProtNLM"/>
    </source>
</evidence>
<organism evidence="1 2">
    <name type="scientific">Kipferlia bialata</name>
    <dbReference type="NCBI Taxonomy" id="797122"/>
    <lineage>
        <taxon>Eukaryota</taxon>
        <taxon>Metamonada</taxon>
        <taxon>Carpediemonas-like organisms</taxon>
        <taxon>Kipferlia</taxon>
    </lineage>
</organism>
<dbReference type="Gene3D" id="2.120.10.80">
    <property type="entry name" value="Kelch-type beta propeller"/>
    <property type="match status" value="1"/>
</dbReference>
<keyword evidence="2" id="KW-1185">Reference proteome</keyword>
<accession>A0A9K3D144</accession>
<protein>
    <recommendedName>
        <fullName evidence="3">Kelch-type beta propeller</fullName>
    </recommendedName>
</protein>
<evidence type="ECO:0000313" key="2">
    <source>
        <dbReference type="Proteomes" id="UP000265618"/>
    </source>
</evidence>
<dbReference type="SUPFAM" id="SSF50965">
    <property type="entry name" value="Galactose oxidase, central domain"/>
    <property type="match status" value="1"/>
</dbReference>
<proteinExistence type="predicted"/>
<sequence>MLGKPDGERRVLRTCCTTLTGGNADEAYSLSANTDTPIPEIVMDSQAQLFSPTIIPQRLGGCVYILDCVHMHILDIGSLEWTHLYLPPALRVSTTAQTPRARGRVSFALDGLLYVLAEATDGRSKDRTVQVYDPDSSEWTTGITFRGTDCCHTLAQDNERAVIVGLGSADTCLIQLFDGIRHQTPVTSQLV</sequence>
<comment type="caution">
    <text evidence="1">The sequence shown here is derived from an EMBL/GenBank/DDBJ whole genome shotgun (WGS) entry which is preliminary data.</text>
</comment>
<gene>
    <name evidence="1" type="ORF">KIPB_009101</name>
</gene>
<dbReference type="AlphaFoldDB" id="A0A9K3D144"/>
<dbReference type="InterPro" id="IPR011043">
    <property type="entry name" value="Gal_Oxase/kelch_b-propeller"/>
</dbReference>
<name>A0A9K3D144_9EUKA</name>
<evidence type="ECO:0000313" key="1">
    <source>
        <dbReference type="EMBL" id="GIQ87123.1"/>
    </source>
</evidence>
<dbReference type="EMBL" id="BDIP01002988">
    <property type="protein sequence ID" value="GIQ87123.1"/>
    <property type="molecule type" value="Genomic_DNA"/>
</dbReference>
<dbReference type="Proteomes" id="UP000265618">
    <property type="component" value="Unassembled WGS sequence"/>
</dbReference>
<reference evidence="1 2" key="1">
    <citation type="journal article" date="2018" name="PLoS ONE">
        <title>The draft genome of Kipferlia bialata reveals reductive genome evolution in fornicate parasites.</title>
        <authorList>
            <person name="Tanifuji G."/>
            <person name="Takabayashi S."/>
            <person name="Kume K."/>
            <person name="Takagi M."/>
            <person name="Nakayama T."/>
            <person name="Kamikawa R."/>
            <person name="Inagaki Y."/>
            <person name="Hashimoto T."/>
        </authorList>
    </citation>
    <scope>NUCLEOTIDE SEQUENCE [LARGE SCALE GENOMIC DNA]</scope>
    <source>
        <strain evidence="1">NY0173</strain>
    </source>
</reference>
<dbReference type="InterPro" id="IPR015915">
    <property type="entry name" value="Kelch-typ_b-propeller"/>
</dbReference>